<organism evidence="1 2">
    <name type="scientific">Dipteronia sinensis</name>
    <dbReference type="NCBI Taxonomy" id="43782"/>
    <lineage>
        <taxon>Eukaryota</taxon>
        <taxon>Viridiplantae</taxon>
        <taxon>Streptophyta</taxon>
        <taxon>Embryophyta</taxon>
        <taxon>Tracheophyta</taxon>
        <taxon>Spermatophyta</taxon>
        <taxon>Magnoliopsida</taxon>
        <taxon>eudicotyledons</taxon>
        <taxon>Gunneridae</taxon>
        <taxon>Pentapetalae</taxon>
        <taxon>rosids</taxon>
        <taxon>malvids</taxon>
        <taxon>Sapindales</taxon>
        <taxon>Sapindaceae</taxon>
        <taxon>Hippocastanoideae</taxon>
        <taxon>Acereae</taxon>
        <taxon>Dipteronia</taxon>
    </lineage>
</organism>
<dbReference type="EMBL" id="JANJYJ010000002">
    <property type="protein sequence ID" value="KAK3225670.1"/>
    <property type="molecule type" value="Genomic_DNA"/>
</dbReference>
<evidence type="ECO:0000313" key="2">
    <source>
        <dbReference type="Proteomes" id="UP001281410"/>
    </source>
</evidence>
<protein>
    <submittedName>
        <fullName evidence="1">Uncharacterized protein</fullName>
    </submittedName>
</protein>
<evidence type="ECO:0000313" key="1">
    <source>
        <dbReference type="EMBL" id="KAK3225670.1"/>
    </source>
</evidence>
<reference evidence="1" key="1">
    <citation type="journal article" date="2023" name="Plant J.">
        <title>Genome sequences and population genomics provide insights into the demographic history, inbreeding, and mutation load of two 'living fossil' tree species of Dipteronia.</title>
        <authorList>
            <person name="Feng Y."/>
            <person name="Comes H.P."/>
            <person name="Chen J."/>
            <person name="Zhu S."/>
            <person name="Lu R."/>
            <person name="Zhang X."/>
            <person name="Li P."/>
            <person name="Qiu J."/>
            <person name="Olsen K.M."/>
            <person name="Qiu Y."/>
        </authorList>
    </citation>
    <scope>NUCLEOTIDE SEQUENCE</scope>
    <source>
        <strain evidence="1">NBL</strain>
    </source>
</reference>
<dbReference type="AlphaFoldDB" id="A0AAE0EGL2"/>
<name>A0AAE0EGL2_9ROSI</name>
<gene>
    <name evidence="1" type="ORF">Dsin_005532</name>
</gene>
<sequence length="76" mass="9344">MHLLKEELELLCLVLWRVWYNRNRRIHDVAELRIDEIVPWAMAFHDDYKRANKISKEEVTDRRSYVPLWQPPREGV</sequence>
<accession>A0AAE0EGL2</accession>
<comment type="caution">
    <text evidence="1">The sequence shown here is derived from an EMBL/GenBank/DDBJ whole genome shotgun (WGS) entry which is preliminary data.</text>
</comment>
<proteinExistence type="predicted"/>
<dbReference type="Proteomes" id="UP001281410">
    <property type="component" value="Unassembled WGS sequence"/>
</dbReference>
<keyword evidence="2" id="KW-1185">Reference proteome</keyword>